<evidence type="ECO:0000313" key="1">
    <source>
        <dbReference type="EMBL" id="SEJ89706.1"/>
    </source>
</evidence>
<gene>
    <name evidence="1" type="ORF">SAMN05660742_12262</name>
</gene>
<sequence>MDLELIINEASSIRSKAIREGQGSSVLKGAEVETWIGKSILYIEKCKTPESAFYQRFIQYADNAKGVRVDSFDKMLALLESMKEFEDK</sequence>
<protein>
    <submittedName>
        <fullName evidence="1">Uncharacterized protein</fullName>
    </submittedName>
</protein>
<dbReference type="STRING" id="84035.SAMN05660742_12262"/>
<keyword evidence="2" id="KW-1185">Reference proteome</keyword>
<dbReference type="RefSeq" id="WP_091834832.1">
    <property type="nucleotide sequence ID" value="NZ_FNZK01000022.1"/>
</dbReference>
<dbReference type="Proteomes" id="UP000199662">
    <property type="component" value="Unassembled WGS sequence"/>
</dbReference>
<name>A0A1H7CJQ0_9FIRM</name>
<reference evidence="1 2" key="1">
    <citation type="submission" date="2016-10" db="EMBL/GenBank/DDBJ databases">
        <authorList>
            <person name="de Groot N.N."/>
        </authorList>
    </citation>
    <scope>NUCLEOTIDE SEQUENCE [LARGE SCALE GENOMIC DNA]</scope>
    <source>
        <strain evidence="1 2">DSM 2179</strain>
    </source>
</reference>
<dbReference type="AlphaFoldDB" id="A0A1H7CJQ0"/>
<dbReference type="EMBL" id="FNZK01000022">
    <property type="protein sequence ID" value="SEJ89706.1"/>
    <property type="molecule type" value="Genomic_DNA"/>
</dbReference>
<proteinExistence type="predicted"/>
<accession>A0A1H7CJQ0</accession>
<evidence type="ECO:0000313" key="2">
    <source>
        <dbReference type="Proteomes" id="UP000199662"/>
    </source>
</evidence>
<organism evidence="1 2">
    <name type="scientific">Propionispira arboris</name>
    <dbReference type="NCBI Taxonomy" id="84035"/>
    <lineage>
        <taxon>Bacteria</taxon>
        <taxon>Bacillati</taxon>
        <taxon>Bacillota</taxon>
        <taxon>Negativicutes</taxon>
        <taxon>Selenomonadales</taxon>
        <taxon>Selenomonadaceae</taxon>
        <taxon>Propionispira</taxon>
    </lineage>
</organism>